<dbReference type="EMBL" id="JAMGBE010000002">
    <property type="protein sequence ID" value="MCL6729816.1"/>
    <property type="molecule type" value="Genomic_DNA"/>
</dbReference>
<evidence type="ECO:0000313" key="2">
    <source>
        <dbReference type="EMBL" id="MCL6729816.1"/>
    </source>
</evidence>
<reference evidence="2" key="1">
    <citation type="submission" date="2022-05" db="EMBL/GenBank/DDBJ databases">
        <authorList>
            <person name="Jo J.-H."/>
            <person name="Im W.-T."/>
        </authorList>
    </citation>
    <scope>NUCLEOTIDE SEQUENCE</scope>
    <source>
        <strain evidence="2">SE220</strain>
    </source>
</reference>
<sequence>MAFALQLRESLDERHGRLEQEFAAGTDLRTILTRHLEAVENAADTELLTSILLLEGGLRLRHAAAPRLPDSYCDAIDGGEIGPAAGSCGTAAFVGHPIYVVDIATDPLWADYREIALEHGLRACWSTPIFGPQHAVLGTFAIYHPTPRSPTPAEVQAIAMISERVSAAIVMSRTCARERQADLHYLRLQEFDGLRAVRDRLNQNASSLSGLTKISDAQDITDRLHAVARDCRSILYDLKSWNNPLN</sequence>
<dbReference type="RefSeq" id="WP_249831288.1">
    <property type="nucleotide sequence ID" value="NZ_JAMGBE010000002.1"/>
</dbReference>
<accession>A0ABT0S2H2</accession>
<dbReference type="SUPFAM" id="SSF55781">
    <property type="entry name" value="GAF domain-like"/>
    <property type="match status" value="1"/>
</dbReference>
<proteinExistence type="predicted"/>
<dbReference type="Gene3D" id="3.30.450.40">
    <property type="match status" value="1"/>
</dbReference>
<feature type="domain" description="GAF" evidence="1">
    <location>
        <begin position="27"/>
        <end position="179"/>
    </location>
</feature>
<dbReference type="InterPro" id="IPR029016">
    <property type="entry name" value="GAF-like_dom_sf"/>
</dbReference>
<dbReference type="Pfam" id="PF01590">
    <property type="entry name" value="GAF"/>
    <property type="match status" value="1"/>
</dbReference>
<comment type="caution">
    <text evidence="2">The sequence shown here is derived from an EMBL/GenBank/DDBJ whole genome shotgun (WGS) entry which is preliminary data.</text>
</comment>
<name>A0ABT0S2H2_9SPHN</name>
<gene>
    <name evidence="2" type="ORF">LZ538_07070</name>
</gene>
<evidence type="ECO:0000259" key="1">
    <source>
        <dbReference type="SMART" id="SM00065"/>
    </source>
</evidence>
<keyword evidence="3" id="KW-1185">Reference proteome</keyword>
<organism evidence="2 3">
    <name type="scientific">Sphingomonas hankyongi</name>
    <dbReference type="NCBI Taxonomy" id="2908209"/>
    <lineage>
        <taxon>Bacteria</taxon>
        <taxon>Pseudomonadati</taxon>
        <taxon>Pseudomonadota</taxon>
        <taxon>Alphaproteobacteria</taxon>
        <taxon>Sphingomonadales</taxon>
        <taxon>Sphingomonadaceae</taxon>
        <taxon>Sphingomonas</taxon>
    </lineage>
</organism>
<dbReference type="SMART" id="SM00065">
    <property type="entry name" value="GAF"/>
    <property type="match status" value="1"/>
</dbReference>
<dbReference type="Proteomes" id="UP001165342">
    <property type="component" value="Unassembled WGS sequence"/>
</dbReference>
<evidence type="ECO:0000313" key="3">
    <source>
        <dbReference type="Proteomes" id="UP001165342"/>
    </source>
</evidence>
<protein>
    <submittedName>
        <fullName evidence="2">GAF domain-containing protein</fullName>
    </submittedName>
</protein>
<dbReference type="InterPro" id="IPR003018">
    <property type="entry name" value="GAF"/>
</dbReference>